<feature type="non-terminal residue" evidence="14">
    <location>
        <position position="741"/>
    </location>
</feature>
<dbReference type="Gene3D" id="3.40.50.2300">
    <property type="match status" value="1"/>
</dbReference>
<dbReference type="SUPFAM" id="SSF47384">
    <property type="entry name" value="Homodimeric domain of signal transducing histidine kinase"/>
    <property type="match status" value="1"/>
</dbReference>
<dbReference type="Gene3D" id="3.30.450.20">
    <property type="entry name" value="PAS domain"/>
    <property type="match status" value="2"/>
</dbReference>
<gene>
    <name evidence="14" type="ORF">ENJ63_05130</name>
</gene>
<dbReference type="InterPro" id="IPR036097">
    <property type="entry name" value="HisK_dim/P_sf"/>
</dbReference>
<evidence type="ECO:0000313" key="14">
    <source>
        <dbReference type="EMBL" id="HFC47249.1"/>
    </source>
</evidence>
<dbReference type="Gene3D" id="3.30.565.10">
    <property type="entry name" value="Histidine kinase-like ATPase, C-terminal domain"/>
    <property type="match status" value="1"/>
</dbReference>
<feature type="compositionally biased region" description="Polar residues" evidence="10">
    <location>
        <begin position="675"/>
        <end position="684"/>
    </location>
</feature>
<evidence type="ECO:0000256" key="9">
    <source>
        <dbReference type="PROSITE-ProRule" id="PRU00169"/>
    </source>
</evidence>
<feature type="domain" description="Response regulatory" evidence="12">
    <location>
        <begin position="698"/>
        <end position="741"/>
    </location>
</feature>
<dbReference type="Gene3D" id="1.10.287.130">
    <property type="match status" value="1"/>
</dbReference>
<feature type="domain" description="Histidine kinase" evidence="11">
    <location>
        <begin position="437"/>
        <end position="665"/>
    </location>
</feature>
<keyword evidence="3" id="KW-0597">Phosphoprotein</keyword>
<dbReference type="SUPFAM" id="SSF55785">
    <property type="entry name" value="PYP-like sensor domain (PAS domain)"/>
    <property type="match status" value="2"/>
</dbReference>
<evidence type="ECO:0000256" key="4">
    <source>
        <dbReference type="ARBA" id="ARBA00022679"/>
    </source>
</evidence>
<dbReference type="InterPro" id="IPR004358">
    <property type="entry name" value="Sig_transdc_His_kin-like_C"/>
</dbReference>
<keyword evidence="6 14" id="KW-0418">Kinase</keyword>
<name>A0A7V2WT31_9BACT</name>
<sequence length="741" mass="82021">MPLKDFSENGLFWDDGDFDPQKDLVSTFKEISKATGFCLHLFLHNGEREYRFSISNTNGGGDGPKCEDFFQSLAEKATCSCEEKKQRNLIGCPCGAKALCGTICVEEGDKHGCHSYWYVVVGGIRRSEDEKRAFATYDLVGSILERFNKCLTTAQVVKTKDILNAIIKVAPVIIFAKDKDGKYIKVNDAMCSFLGKDPEKLIGRTVFDCYEQELAAKFHESDRRALESPEAITEKISLPDGEGRLRSGHISKKRFLDQHQNVAGLVGVFADTTELDEIRQKISRERTLLLTLINASPDLVCFKDSKGRWLLANTTCLKLFQLEGVDYVGKTDIELAEVTHPIYRDAFKVCMISDRETWANRRLCRYEEEIPVPGQKEPRIFDIIKVPVIGDSGELNGILVIGRDITTLRQLEAERLKIEKKLFQSQRLESLGVLAGGVAHDFKNILAAILGNAELASIGLPDGHEVRKYLNGIISACEKGRHIVSQMLSFAGNEGVEEYSKIDLSELIRENLTFMKTLLSKKASIKLELADNLPPIRGNIGQLTQILVNLVVNASEALPGGKGKLMVKTGVVHASAIEAGTYYKVLGENCQEGEFVYLSVEDNGVGMDSDMLDKVFDPFFSTKFHGRGLGLSAVHGIVKQHRGCILIKTKKGQGTEFKVLFPALEEGYAERAVENSETISNTGDTRPGQEKKAGPPQNILVVDDEESIRTLLKEVLTKAGYNVEVAENGKEAIDIVANDPK</sequence>
<accession>A0A7V2WT31</accession>
<dbReference type="PRINTS" id="PR00344">
    <property type="entry name" value="BCTRLSENSOR"/>
</dbReference>
<dbReference type="SMART" id="SM00387">
    <property type="entry name" value="HATPase_c"/>
    <property type="match status" value="1"/>
</dbReference>
<dbReference type="CDD" id="cd00082">
    <property type="entry name" value="HisKA"/>
    <property type="match status" value="1"/>
</dbReference>
<dbReference type="NCBIfam" id="TIGR00229">
    <property type="entry name" value="sensory_box"/>
    <property type="match status" value="2"/>
</dbReference>
<reference evidence="14" key="1">
    <citation type="journal article" date="2020" name="mSystems">
        <title>Genome- and Community-Level Interaction Insights into Carbon Utilization and Element Cycling Functions of Hydrothermarchaeota in Hydrothermal Sediment.</title>
        <authorList>
            <person name="Zhou Z."/>
            <person name="Liu Y."/>
            <person name="Xu W."/>
            <person name="Pan J."/>
            <person name="Luo Z.H."/>
            <person name="Li M."/>
        </authorList>
    </citation>
    <scope>NUCLEOTIDE SEQUENCE [LARGE SCALE GENOMIC DNA]</scope>
    <source>
        <strain evidence="14">HyVt-503</strain>
    </source>
</reference>
<dbReference type="InterPro" id="IPR011006">
    <property type="entry name" value="CheY-like_superfamily"/>
</dbReference>
<dbReference type="InterPro" id="IPR003594">
    <property type="entry name" value="HATPase_dom"/>
</dbReference>
<dbReference type="EC" id="2.7.13.3" evidence="2"/>
<dbReference type="PANTHER" id="PTHR43065">
    <property type="entry name" value="SENSOR HISTIDINE KINASE"/>
    <property type="match status" value="1"/>
</dbReference>
<evidence type="ECO:0000256" key="6">
    <source>
        <dbReference type="ARBA" id="ARBA00022777"/>
    </source>
</evidence>
<dbReference type="Pfam" id="PF02518">
    <property type="entry name" value="HATPase_c"/>
    <property type="match status" value="1"/>
</dbReference>
<keyword evidence="5" id="KW-0547">Nucleotide-binding</keyword>
<comment type="catalytic activity">
    <reaction evidence="1">
        <text>ATP + protein L-histidine = ADP + protein N-phospho-L-histidine.</text>
        <dbReference type="EC" id="2.7.13.3"/>
    </reaction>
</comment>
<evidence type="ECO:0000256" key="8">
    <source>
        <dbReference type="ARBA" id="ARBA00023012"/>
    </source>
</evidence>
<evidence type="ECO:0000259" key="12">
    <source>
        <dbReference type="PROSITE" id="PS50110"/>
    </source>
</evidence>
<dbReference type="AlphaFoldDB" id="A0A7V2WT31"/>
<dbReference type="Proteomes" id="UP000885797">
    <property type="component" value="Unassembled WGS sequence"/>
</dbReference>
<dbReference type="GO" id="GO:0005524">
    <property type="term" value="F:ATP binding"/>
    <property type="evidence" value="ECO:0007669"/>
    <property type="project" value="UniProtKB-KW"/>
</dbReference>
<proteinExistence type="predicted"/>
<feature type="region of interest" description="Disordered" evidence="10">
    <location>
        <begin position="672"/>
        <end position="696"/>
    </location>
</feature>
<keyword evidence="8" id="KW-0902">Two-component regulatory system</keyword>
<dbReference type="PROSITE" id="PS50110">
    <property type="entry name" value="RESPONSE_REGULATORY"/>
    <property type="match status" value="1"/>
</dbReference>
<evidence type="ECO:0000256" key="3">
    <source>
        <dbReference type="ARBA" id="ARBA00022553"/>
    </source>
</evidence>
<evidence type="ECO:0000256" key="7">
    <source>
        <dbReference type="ARBA" id="ARBA00022840"/>
    </source>
</evidence>
<dbReference type="GO" id="GO:0000155">
    <property type="term" value="F:phosphorelay sensor kinase activity"/>
    <property type="evidence" value="ECO:0007669"/>
    <property type="project" value="InterPro"/>
</dbReference>
<comment type="caution">
    <text evidence="9">Lacks conserved residue(s) required for the propagation of feature annotation.</text>
</comment>
<dbReference type="SUPFAM" id="SSF55874">
    <property type="entry name" value="ATPase domain of HSP90 chaperone/DNA topoisomerase II/histidine kinase"/>
    <property type="match status" value="1"/>
</dbReference>
<dbReference type="SUPFAM" id="SSF52172">
    <property type="entry name" value="CheY-like"/>
    <property type="match status" value="1"/>
</dbReference>
<evidence type="ECO:0000259" key="11">
    <source>
        <dbReference type="PROSITE" id="PS50109"/>
    </source>
</evidence>
<evidence type="ECO:0000256" key="10">
    <source>
        <dbReference type="SAM" id="MobiDB-lite"/>
    </source>
</evidence>
<evidence type="ECO:0000256" key="5">
    <source>
        <dbReference type="ARBA" id="ARBA00022741"/>
    </source>
</evidence>
<dbReference type="InterPro" id="IPR003661">
    <property type="entry name" value="HisK_dim/P_dom"/>
</dbReference>
<dbReference type="InterPro" id="IPR005467">
    <property type="entry name" value="His_kinase_dom"/>
</dbReference>
<dbReference type="CDD" id="cd00130">
    <property type="entry name" value="PAS"/>
    <property type="match status" value="2"/>
</dbReference>
<protein>
    <recommendedName>
        <fullName evidence="2">histidine kinase</fullName>
        <ecNumber evidence="2">2.7.13.3</ecNumber>
    </recommendedName>
</protein>
<dbReference type="InterPro" id="IPR013656">
    <property type="entry name" value="PAS_4"/>
</dbReference>
<feature type="domain" description="PAS" evidence="13">
    <location>
        <begin position="159"/>
        <end position="229"/>
    </location>
</feature>
<dbReference type="Pfam" id="PF00512">
    <property type="entry name" value="HisKA"/>
    <property type="match status" value="1"/>
</dbReference>
<dbReference type="InterPro" id="IPR035965">
    <property type="entry name" value="PAS-like_dom_sf"/>
</dbReference>
<dbReference type="PANTHER" id="PTHR43065:SF46">
    <property type="entry name" value="C4-DICARBOXYLATE TRANSPORT SENSOR PROTEIN DCTB"/>
    <property type="match status" value="1"/>
</dbReference>
<evidence type="ECO:0000256" key="2">
    <source>
        <dbReference type="ARBA" id="ARBA00012438"/>
    </source>
</evidence>
<dbReference type="Pfam" id="PF08448">
    <property type="entry name" value="PAS_4"/>
    <property type="match status" value="2"/>
</dbReference>
<dbReference type="InterPro" id="IPR000014">
    <property type="entry name" value="PAS"/>
</dbReference>
<dbReference type="SMART" id="SM00091">
    <property type="entry name" value="PAS"/>
    <property type="match status" value="2"/>
</dbReference>
<dbReference type="InterPro" id="IPR036890">
    <property type="entry name" value="HATPase_C_sf"/>
</dbReference>
<dbReference type="EMBL" id="DRND01000409">
    <property type="protein sequence ID" value="HFC47249.1"/>
    <property type="molecule type" value="Genomic_DNA"/>
</dbReference>
<dbReference type="InterPro" id="IPR001789">
    <property type="entry name" value="Sig_transdc_resp-reg_receiver"/>
</dbReference>
<dbReference type="SMART" id="SM00388">
    <property type="entry name" value="HisKA"/>
    <property type="match status" value="1"/>
</dbReference>
<evidence type="ECO:0000256" key="1">
    <source>
        <dbReference type="ARBA" id="ARBA00000085"/>
    </source>
</evidence>
<dbReference type="PROSITE" id="PS50112">
    <property type="entry name" value="PAS"/>
    <property type="match status" value="1"/>
</dbReference>
<keyword evidence="4" id="KW-0808">Transferase</keyword>
<evidence type="ECO:0000259" key="13">
    <source>
        <dbReference type="PROSITE" id="PS50112"/>
    </source>
</evidence>
<keyword evidence="7" id="KW-0067">ATP-binding</keyword>
<comment type="caution">
    <text evidence="14">The sequence shown here is derived from an EMBL/GenBank/DDBJ whole genome shotgun (WGS) entry which is preliminary data.</text>
</comment>
<organism evidence="14">
    <name type="scientific">Dissulfuribacter thermophilus</name>
    <dbReference type="NCBI Taxonomy" id="1156395"/>
    <lineage>
        <taxon>Bacteria</taxon>
        <taxon>Pseudomonadati</taxon>
        <taxon>Thermodesulfobacteriota</taxon>
        <taxon>Dissulfuribacteria</taxon>
        <taxon>Dissulfuribacterales</taxon>
        <taxon>Dissulfuribacteraceae</taxon>
        <taxon>Dissulfuribacter</taxon>
    </lineage>
</organism>
<dbReference type="PROSITE" id="PS50109">
    <property type="entry name" value="HIS_KIN"/>
    <property type="match status" value="1"/>
</dbReference>